<evidence type="ECO:0000313" key="2">
    <source>
        <dbReference type="EMBL" id="MBA9003436.1"/>
    </source>
</evidence>
<comment type="caution">
    <text evidence="2">The sequence shown here is derived from an EMBL/GenBank/DDBJ whole genome shotgun (WGS) entry which is preliminary data.</text>
</comment>
<dbReference type="Proteomes" id="UP000539313">
    <property type="component" value="Unassembled WGS sequence"/>
</dbReference>
<feature type="region of interest" description="Disordered" evidence="1">
    <location>
        <begin position="37"/>
        <end position="56"/>
    </location>
</feature>
<reference evidence="2 3" key="1">
    <citation type="submission" date="2020-08" db="EMBL/GenBank/DDBJ databases">
        <title>Sequencing the genomes of 1000 actinobacteria strains.</title>
        <authorList>
            <person name="Klenk H.-P."/>
        </authorList>
    </citation>
    <scope>NUCLEOTIDE SEQUENCE [LARGE SCALE GENOMIC DNA]</scope>
    <source>
        <strain evidence="2 3">DSM 45823</strain>
    </source>
</reference>
<organism evidence="2 3">
    <name type="scientific">Thermomonospora cellulosilytica</name>
    <dbReference type="NCBI Taxonomy" id="1411118"/>
    <lineage>
        <taxon>Bacteria</taxon>
        <taxon>Bacillati</taxon>
        <taxon>Actinomycetota</taxon>
        <taxon>Actinomycetes</taxon>
        <taxon>Streptosporangiales</taxon>
        <taxon>Thermomonosporaceae</taxon>
        <taxon>Thermomonospora</taxon>
    </lineage>
</organism>
<gene>
    <name evidence="2" type="ORF">HNR21_002318</name>
</gene>
<sequence length="56" mass="5955">MNGNSSILRPRTTDERRPIRSHSLRALAVAARLERRGLAAEAPPGRPEGDPAPAAA</sequence>
<dbReference type="AlphaFoldDB" id="A0A7W3R891"/>
<dbReference type="EMBL" id="JACJII010000001">
    <property type="protein sequence ID" value="MBA9003436.1"/>
    <property type="molecule type" value="Genomic_DNA"/>
</dbReference>
<name>A0A7W3R891_9ACTN</name>
<accession>A0A7W3R891</accession>
<protein>
    <submittedName>
        <fullName evidence="2">Uncharacterized protein</fullName>
    </submittedName>
</protein>
<evidence type="ECO:0000313" key="3">
    <source>
        <dbReference type="Proteomes" id="UP000539313"/>
    </source>
</evidence>
<dbReference type="RefSeq" id="WP_157995748.1">
    <property type="nucleotide sequence ID" value="NZ_JACJII010000001.1"/>
</dbReference>
<keyword evidence="3" id="KW-1185">Reference proteome</keyword>
<proteinExistence type="predicted"/>
<evidence type="ECO:0000256" key="1">
    <source>
        <dbReference type="SAM" id="MobiDB-lite"/>
    </source>
</evidence>
<feature type="region of interest" description="Disordered" evidence="1">
    <location>
        <begin position="1"/>
        <end position="22"/>
    </location>
</feature>